<dbReference type="AlphaFoldDB" id="A0AAD8SUF0"/>
<dbReference type="EMBL" id="JAUUTY010000003">
    <property type="protein sequence ID" value="KAK1663816.1"/>
    <property type="molecule type" value="Genomic_DNA"/>
</dbReference>
<dbReference type="Pfam" id="PF04827">
    <property type="entry name" value="Plant_tran"/>
    <property type="match status" value="1"/>
</dbReference>
<dbReference type="PANTHER" id="PTHR47150:SF7">
    <property type="entry name" value="NUCLEASE"/>
    <property type="match status" value="1"/>
</dbReference>
<organism evidence="2 3">
    <name type="scientific">Lolium multiflorum</name>
    <name type="common">Italian ryegrass</name>
    <name type="synonym">Lolium perenne subsp. multiflorum</name>
    <dbReference type="NCBI Taxonomy" id="4521"/>
    <lineage>
        <taxon>Eukaryota</taxon>
        <taxon>Viridiplantae</taxon>
        <taxon>Streptophyta</taxon>
        <taxon>Embryophyta</taxon>
        <taxon>Tracheophyta</taxon>
        <taxon>Spermatophyta</taxon>
        <taxon>Magnoliopsida</taxon>
        <taxon>Liliopsida</taxon>
        <taxon>Poales</taxon>
        <taxon>Poaceae</taxon>
        <taxon>BOP clade</taxon>
        <taxon>Pooideae</taxon>
        <taxon>Poodae</taxon>
        <taxon>Poeae</taxon>
        <taxon>Poeae Chloroplast Group 2 (Poeae type)</taxon>
        <taxon>Loliodinae</taxon>
        <taxon>Loliinae</taxon>
        <taxon>Lolium</taxon>
    </lineage>
</organism>
<sequence>MARYGVRRPEPVPVPGDARGTPDTTKSEAGSHMSATICINRWFAPLFSSTSFLPAPPTPPPPLDFPAVWASDLCCESAPLSRLGLPPVVPPPPRRQRVPERASNPPHLRAQKVLDDLPDYDLWIWHSFFGMAGSHNDINVLQRSPVFSRLVEGHAPPCNYEINGHQYTKGYYLADGIYPKWATFVKTISNPSGLKNSHFATRQEACRKDVERAFGVLQAQFAIVRYPALSWSHDQMWEVMQACVIMHNMIIEDDRKNHVRSHVGPYECQGPLAEVDHELPADFADFLAMHAEIRDSNVHEQLQADLVEHLWRIKGNTVAP</sequence>
<feature type="region of interest" description="Disordered" evidence="1">
    <location>
        <begin position="1"/>
        <end position="31"/>
    </location>
</feature>
<keyword evidence="3" id="KW-1185">Reference proteome</keyword>
<gene>
    <name evidence="2" type="ORF">QYE76_051975</name>
</gene>
<reference evidence="2" key="1">
    <citation type="submission" date="2023-07" db="EMBL/GenBank/DDBJ databases">
        <title>A chromosome-level genome assembly of Lolium multiflorum.</title>
        <authorList>
            <person name="Chen Y."/>
            <person name="Copetti D."/>
            <person name="Kolliker R."/>
            <person name="Studer B."/>
        </authorList>
    </citation>
    <scope>NUCLEOTIDE SEQUENCE</scope>
    <source>
        <strain evidence="2">02402/16</strain>
        <tissue evidence="2">Leaf</tissue>
    </source>
</reference>
<accession>A0AAD8SUF0</accession>
<dbReference type="PANTHER" id="PTHR47150">
    <property type="entry name" value="OS12G0169200 PROTEIN"/>
    <property type="match status" value="1"/>
</dbReference>
<evidence type="ECO:0000256" key="1">
    <source>
        <dbReference type="SAM" id="MobiDB-lite"/>
    </source>
</evidence>
<feature type="region of interest" description="Disordered" evidence="1">
    <location>
        <begin position="85"/>
        <end position="107"/>
    </location>
</feature>
<evidence type="ECO:0000313" key="2">
    <source>
        <dbReference type="EMBL" id="KAK1663816.1"/>
    </source>
</evidence>
<name>A0AAD8SUF0_LOLMU</name>
<protein>
    <recommendedName>
        <fullName evidence="4">Nuclease HARBI1</fullName>
    </recommendedName>
</protein>
<proteinExistence type="predicted"/>
<comment type="caution">
    <text evidence="2">The sequence shown here is derived from an EMBL/GenBank/DDBJ whole genome shotgun (WGS) entry which is preliminary data.</text>
</comment>
<evidence type="ECO:0000313" key="3">
    <source>
        <dbReference type="Proteomes" id="UP001231189"/>
    </source>
</evidence>
<dbReference type="InterPro" id="IPR006912">
    <property type="entry name" value="Harbinger_derived_prot"/>
</dbReference>
<dbReference type="Proteomes" id="UP001231189">
    <property type="component" value="Unassembled WGS sequence"/>
</dbReference>
<evidence type="ECO:0008006" key="4">
    <source>
        <dbReference type="Google" id="ProtNLM"/>
    </source>
</evidence>